<dbReference type="AlphaFoldDB" id="A0AAE9FPG8"/>
<dbReference type="EMBL" id="CP092625">
    <property type="protein sequence ID" value="UMM44259.1"/>
    <property type="molecule type" value="Genomic_DNA"/>
</dbReference>
<sequence length="204" mass="23473">MDNDLKNALQALSTRLPDTEARDLVHLAHLENADRSNLSEELPEKVKEFNRINEVRMEKYKNYLTSFVTNIDLILPCFFENAGLRFQYQEGTIFPFEKLMVRLNDGKEEVVDISFVDERAGAADQAILELIWRIAFCLKEGIQILILEPFKCRMDEATLSKIIGALHAVTAQRNLQILLALRTDEKIKNAHVINMNNSDLYPNH</sequence>
<name>A0AAE9FPG8_CAEBR</name>
<accession>A0AAE9FPG8</accession>
<protein>
    <submittedName>
        <fullName evidence="1">Uncharacterized protein</fullName>
    </submittedName>
</protein>
<reference evidence="1 2" key="1">
    <citation type="submission" date="2022-04" db="EMBL/GenBank/DDBJ databases">
        <title>Chromosome-level reference genomes for two strains of Caenorhabditis briggsae: an improved platform for comparative genomics.</title>
        <authorList>
            <person name="Stevens L."/>
            <person name="Andersen E."/>
        </authorList>
    </citation>
    <scope>NUCLEOTIDE SEQUENCE [LARGE SCALE GENOMIC DNA]</scope>
    <source>
        <strain evidence="1">VX34</strain>
        <tissue evidence="1">Whole-organism</tissue>
    </source>
</reference>
<organism evidence="1 2">
    <name type="scientific">Caenorhabditis briggsae</name>
    <dbReference type="NCBI Taxonomy" id="6238"/>
    <lineage>
        <taxon>Eukaryota</taxon>
        <taxon>Metazoa</taxon>
        <taxon>Ecdysozoa</taxon>
        <taxon>Nematoda</taxon>
        <taxon>Chromadorea</taxon>
        <taxon>Rhabditida</taxon>
        <taxon>Rhabditina</taxon>
        <taxon>Rhabditomorpha</taxon>
        <taxon>Rhabditoidea</taxon>
        <taxon>Rhabditidae</taxon>
        <taxon>Peloderinae</taxon>
        <taxon>Caenorhabditis</taxon>
    </lineage>
</organism>
<evidence type="ECO:0000313" key="2">
    <source>
        <dbReference type="Proteomes" id="UP000829354"/>
    </source>
</evidence>
<gene>
    <name evidence="1" type="ORF">L5515_019443</name>
</gene>
<keyword evidence="2" id="KW-1185">Reference proteome</keyword>
<proteinExistence type="predicted"/>
<evidence type="ECO:0000313" key="1">
    <source>
        <dbReference type="EMBL" id="UMM44259.1"/>
    </source>
</evidence>
<dbReference type="Proteomes" id="UP000829354">
    <property type="component" value="Chromosome X"/>
</dbReference>